<evidence type="ECO:0000256" key="5">
    <source>
        <dbReference type="ARBA" id="ARBA00022723"/>
    </source>
</evidence>
<evidence type="ECO:0000256" key="7">
    <source>
        <dbReference type="ARBA" id="ARBA00022833"/>
    </source>
</evidence>
<name>A0ABD2ISP9_HETSC</name>
<feature type="region of interest" description="Disordered" evidence="15">
    <location>
        <begin position="897"/>
        <end position="971"/>
    </location>
</feature>
<evidence type="ECO:0000256" key="3">
    <source>
        <dbReference type="ARBA" id="ARBA00022448"/>
    </source>
</evidence>
<feature type="compositionally biased region" description="Low complexity" evidence="15">
    <location>
        <begin position="25"/>
        <end position="36"/>
    </location>
</feature>
<feature type="domain" description="Major facilitator superfamily (MFS) profile" evidence="17">
    <location>
        <begin position="48"/>
        <end position="497"/>
    </location>
</feature>
<dbReference type="InterPro" id="IPR001628">
    <property type="entry name" value="Znf_hrmn_rcpt"/>
</dbReference>
<dbReference type="Gene3D" id="1.20.1250.20">
    <property type="entry name" value="MFS general substrate transporter like domains"/>
    <property type="match status" value="1"/>
</dbReference>
<feature type="compositionally biased region" description="Basic and acidic residues" evidence="15">
    <location>
        <begin position="900"/>
        <end position="933"/>
    </location>
</feature>
<dbReference type="PANTHER" id="PTHR23510:SF3">
    <property type="entry name" value="MAJOR FACILITATOR SUPERFAMILY DOMAIN-CONTAINING PROTEIN 8"/>
    <property type="match status" value="1"/>
</dbReference>
<evidence type="ECO:0000313" key="19">
    <source>
        <dbReference type="EMBL" id="KAL3076338.1"/>
    </source>
</evidence>
<dbReference type="InterPro" id="IPR020846">
    <property type="entry name" value="MFS_dom"/>
</dbReference>
<protein>
    <submittedName>
        <fullName evidence="19">Uncharacterized protein</fullName>
    </submittedName>
</protein>
<keyword evidence="3" id="KW-0813">Transport</keyword>
<dbReference type="AlphaFoldDB" id="A0ABD2ISP9"/>
<keyword evidence="6" id="KW-0863">Zinc-finger</keyword>
<feature type="region of interest" description="Disordered" evidence="15">
    <location>
        <begin position="523"/>
        <end position="567"/>
    </location>
</feature>
<keyword evidence="4 16" id="KW-0812">Transmembrane</keyword>
<keyword evidence="9" id="KW-0805">Transcription regulation</keyword>
<evidence type="ECO:0000256" key="9">
    <source>
        <dbReference type="ARBA" id="ARBA00023015"/>
    </source>
</evidence>
<evidence type="ECO:0000256" key="11">
    <source>
        <dbReference type="ARBA" id="ARBA00023136"/>
    </source>
</evidence>
<keyword evidence="10" id="KW-0238">DNA-binding</keyword>
<feature type="transmembrane region" description="Helical" evidence="16">
    <location>
        <begin position="289"/>
        <end position="308"/>
    </location>
</feature>
<dbReference type="GO" id="GO:0003677">
    <property type="term" value="F:DNA binding"/>
    <property type="evidence" value="ECO:0007669"/>
    <property type="project" value="UniProtKB-KW"/>
</dbReference>
<evidence type="ECO:0000256" key="14">
    <source>
        <dbReference type="ARBA" id="ARBA00023242"/>
    </source>
</evidence>
<feature type="compositionally biased region" description="Basic and acidic residues" evidence="15">
    <location>
        <begin position="940"/>
        <end position="971"/>
    </location>
</feature>
<dbReference type="SMART" id="SM00399">
    <property type="entry name" value="ZnF_C4"/>
    <property type="match status" value="1"/>
</dbReference>
<evidence type="ECO:0000256" key="6">
    <source>
        <dbReference type="ARBA" id="ARBA00022771"/>
    </source>
</evidence>
<sequence length="971" mass="110123">MSATLKPSDYKIFPKSQKCVPSNGTESTASSATEDSFSAEERKTDWRSIYLAALVCFFGQVQFSIFLNSQFAFMKTLDPTVSEGFFGIIVGCFSLMQMIFSPLMGIWADRIGQLRVPLLVCNAMMLIGNMLYFVIEWFPVEWMKHVMLLSRLVAGIGPAQISLLVAFSTIASVDKDRYRATAWTTFGMAIGITLGPTFQWFFTYIGYPGWRLNRWISINMFTATALFAICTNVLIHFLLQFFFRESSVGILDSPKSKANSSEVESAIQKLPPYDRWALAICCAMRFTQYLIFTNLETIGTSFAMMMFGWSSTEVVTYESFAHSARGLLTLLVYAMYIFTDLGQRINERLTCLFSLFLLMAFHIVTYPWPFLPNYVTQYDSTNKSMAQLGCEVNALSWCEGLTQVNMWVYYVFIFLCIGIAFPNINATMVPLLSRVIGPRMQTQEQGMLEMCGGLGRMLGPAVIGQLYRSLGPRPIWVFEGAEIGVMIALWLILPDIFGWTIAGELTNLVAYDAMNGESLEKIKEQQHNQQMKQQEKLKLKQKRTKKGQMGAEKVQENQSSRKSATLTGSKQQRDLFCDICANEADGIHFGAVSCSACSAFFRRSISEHKRYICLTKECNVKSVKHGVVCRYCRFQKCIMVGMRPEEVQPKRSHKRKAKNVLNKKKNLALAKDELIASVSSSQQSLITLVKSVRKRIEFLRLKRQKGDQCLVKKLDICQLCEIFEQEKALFEESLLNDATVDGERLFMQCQISPGDRQQILLSWLILESAFCTLNCGGIQTNRAYLPGKGFVELHVDGLTEFYKSKFALEAKSLASFALPIGKFFLESLCRSLQMSHFKGREKDAIFALLLLNAQPNFASTSDPKVVSCREQLKRQIFKEVFLDETVSQNCGILSGQTEQNEQKKKIKTEKEAKKLTEKTKKQKDEGKRRRDGTEGEEEAEIGKGKKEKEKQMEEQKEKVGAISNCEKKDRH</sequence>
<evidence type="ECO:0000259" key="18">
    <source>
        <dbReference type="PROSITE" id="PS51030"/>
    </source>
</evidence>
<feature type="compositionally biased region" description="Polar residues" evidence="15">
    <location>
        <begin position="556"/>
        <end position="567"/>
    </location>
</feature>
<gene>
    <name evidence="19" type="ORF">niasHS_013609</name>
</gene>
<dbReference type="Pfam" id="PF00105">
    <property type="entry name" value="zf-C4"/>
    <property type="match status" value="1"/>
</dbReference>
<feature type="transmembrane region" description="Helical" evidence="16">
    <location>
        <begin position="407"/>
        <end position="432"/>
    </location>
</feature>
<dbReference type="InterPro" id="IPR036259">
    <property type="entry name" value="MFS_trans_sf"/>
</dbReference>
<keyword evidence="5" id="KW-0479">Metal-binding</keyword>
<feature type="transmembrane region" description="Helical" evidence="16">
    <location>
        <begin position="214"/>
        <end position="239"/>
    </location>
</feature>
<dbReference type="PRINTS" id="PR00047">
    <property type="entry name" value="STROIDFINGER"/>
</dbReference>
<feature type="transmembrane region" description="Helical" evidence="16">
    <location>
        <begin position="180"/>
        <end position="202"/>
    </location>
</feature>
<evidence type="ECO:0000256" key="8">
    <source>
        <dbReference type="ARBA" id="ARBA00022989"/>
    </source>
</evidence>
<keyword evidence="14" id="KW-0539">Nucleus</keyword>
<dbReference type="GO" id="GO:0012505">
    <property type="term" value="C:endomembrane system"/>
    <property type="evidence" value="ECO:0007669"/>
    <property type="project" value="UniProtKB-SubCell"/>
</dbReference>
<dbReference type="GO" id="GO:0008270">
    <property type="term" value="F:zinc ion binding"/>
    <property type="evidence" value="ECO:0007669"/>
    <property type="project" value="UniProtKB-KW"/>
</dbReference>
<evidence type="ECO:0000256" key="1">
    <source>
        <dbReference type="ARBA" id="ARBA00004123"/>
    </source>
</evidence>
<organism evidence="19 20">
    <name type="scientific">Heterodera schachtii</name>
    <name type="common">Sugarbeet cyst nematode worm</name>
    <name type="synonym">Tylenchus schachtii</name>
    <dbReference type="NCBI Taxonomy" id="97005"/>
    <lineage>
        <taxon>Eukaryota</taxon>
        <taxon>Metazoa</taxon>
        <taxon>Ecdysozoa</taxon>
        <taxon>Nematoda</taxon>
        <taxon>Chromadorea</taxon>
        <taxon>Rhabditida</taxon>
        <taxon>Tylenchina</taxon>
        <taxon>Tylenchomorpha</taxon>
        <taxon>Tylenchoidea</taxon>
        <taxon>Heteroderidae</taxon>
        <taxon>Heteroderinae</taxon>
        <taxon>Heterodera</taxon>
    </lineage>
</organism>
<keyword evidence="13" id="KW-0675">Receptor</keyword>
<keyword evidence="8 16" id="KW-1133">Transmembrane helix</keyword>
<dbReference type="InterPro" id="IPR051068">
    <property type="entry name" value="MFS_Domain-Containing_Protein"/>
</dbReference>
<dbReference type="EMBL" id="JBICCN010000338">
    <property type="protein sequence ID" value="KAL3076338.1"/>
    <property type="molecule type" value="Genomic_DNA"/>
</dbReference>
<feature type="transmembrane region" description="Helical" evidence="16">
    <location>
        <begin position="475"/>
        <end position="493"/>
    </location>
</feature>
<dbReference type="PROSITE" id="PS51030">
    <property type="entry name" value="NUCLEAR_REC_DBD_2"/>
    <property type="match status" value="1"/>
</dbReference>
<keyword evidence="20" id="KW-1185">Reference proteome</keyword>
<feature type="transmembrane region" description="Helical" evidence="16">
    <location>
        <begin position="119"/>
        <end position="140"/>
    </location>
</feature>
<feature type="transmembrane region" description="Helical" evidence="16">
    <location>
        <begin position="152"/>
        <end position="173"/>
    </location>
</feature>
<dbReference type="PROSITE" id="PS00031">
    <property type="entry name" value="NUCLEAR_REC_DBD_1"/>
    <property type="match status" value="1"/>
</dbReference>
<keyword evidence="7" id="KW-0862">Zinc</keyword>
<evidence type="ECO:0000256" key="10">
    <source>
        <dbReference type="ARBA" id="ARBA00023125"/>
    </source>
</evidence>
<dbReference type="Pfam" id="PF07690">
    <property type="entry name" value="MFS_1"/>
    <property type="match status" value="1"/>
</dbReference>
<evidence type="ECO:0000256" key="13">
    <source>
        <dbReference type="ARBA" id="ARBA00023170"/>
    </source>
</evidence>
<evidence type="ECO:0000256" key="16">
    <source>
        <dbReference type="SAM" id="Phobius"/>
    </source>
</evidence>
<keyword evidence="12" id="KW-0804">Transcription</keyword>
<dbReference type="Gene3D" id="3.30.50.10">
    <property type="entry name" value="Erythroid Transcription Factor GATA-1, subunit A"/>
    <property type="match status" value="1"/>
</dbReference>
<dbReference type="CDD" id="cd17326">
    <property type="entry name" value="MFS_MFSD8"/>
    <property type="match status" value="1"/>
</dbReference>
<feature type="region of interest" description="Disordered" evidence="15">
    <location>
        <begin position="17"/>
        <end position="36"/>
    </location>
</feature>
<proteinExistence type="predicted"/>
<evidence type="ECO:0000256" key="4">
    <source>
        <dbReference type="ARBA" id="ARBA00022692"/>
    </source>
</evidence>
<accession>A0ABD2ISP9</accession>
<evidence type="ECO:0000256" key="15">
    <source>
        <dbReference type="SAM" id="MobiDB-lite"/>
    </source>
</evidence>
<feature type="transmembrane region" description="Helical" evidence="16">
    <location>
        <begin position="320"/>
        <end position="338"/>
    </location>
</feature>
<comment type="subcellular location">
    <subcellularLocation>
        <location evidence="2">Endomembrane system</location>
        <topology evidence="2">Multi-pass membrane protein</topology>
    </subcellularLocation>
    <subcellularLocation>
        <location evidence="1">Nucleus</location>
    </subcellularLocation>
</comment>
<evidence type="ECO:0000256" key="2">
    <source>
        <dbReference type="ARBA" id="ARBA00004127"/>
    </source>
</evidence>
<evidence type="ECO:0000313" key="20">
    <source>
        <dbReference type="Proteomes" id="UP001620645"/>
    </source>
</evidence>
<feature type="transmembrane region" description="Helical" evidence="16">
    <location>
        <begin position="85"/>
        <end position="107"/>
    </location>
</feature>
<dbReference type="GO" id="GO:0005634">
    <property type="term" value="C:nucleus"/>
    <property type="evidence" value="ECO:0007669"/>
    <property type="project" value="UniProtKB-SubCell"/>
</dbReference>
<feature type="domain" description="Nuclear receptor" evidence="18">
    <location>
        <begin position="574"/>
        <end position="649"/>
    </location>
</feature>
<dbReference type="InterPro" id="IPR049636">
    <property type="entry name" value="HNF4-like_DBD"/>
</dbReference>
<dbReference type="InterPro" id="IPR011701">
    <property type="entry name" value="MFS"/>
</dbReference>
<dbReference type="SUPFAM" id="SSF57716">
    <property type="entry name" value="Glucocorticoid receptor-like (DNA-binding domain)"/>
    <property type="match status" value="1"/>
</dbReference>
<evidence type="ECO:0000259" key="17">
    <source>
        <dbReference type="PROSITE" id="PS50850"/>
    </source>
</evidence>
<feature type="transmembrane region" description="Helical" evidence="16">
    <location>
        <begin position="350"/>
        <end position="368"/>
    </location>
</feature>
<reference evidence="19 20" key="1">
    <citation type="submission" date="2024-10" db="EMBL/GenBank/DDBJ databases">
        <authorList>
            <person name="Kim D."/>
        </authorList>
    </citation>
    <scope>NUCLEOTIDE SEQUENCE [LARGE SCALE GENOMIC DNA]</scope>
    <source>
        <strain evidence="19">Taebaek</strain>
    </source>
</reference>
<dbReference type="InterPro" id="IPR013088">
    <property type="entry name" value="Znf_NHR/GATA"/>
</dbReference>
<evidence type="ECO:0000256" key="12">
    <source>
        <dbReference type="ARBA" id="ARBA00023163"/>
    </source>
</evidence>
<keyword evidence="11 16" id="KW-0472">Membrane</keyword>
<dbReference type="CDD" id="cd06960">
    <property type="entry name" value="NR_DBD_HNF4A"/>
    <property type="match status" value="1"/>
</dbReference>
<comment type="caution">
    <text evidence="19">The sequence shown here is derived from an EMBL/GenBank/DDBJ whole genome shotgun (WGS) entry which is preliminary data.</text>
</comment>
<dbReference type="SUPFAM" id="SSF103473">
    <property type="entry name" value="MFS general substrate transporter"/>
    <property type="match status" value="1"/>
</dbReference>
<feature type="transmembrane region" description="Helical" evidence="16">
    <location>
        <begin position="49"/>
        <end position="73"/>
    </location>
</feature>
<dbReference type="PANTHER" id="PTHR23510">
    <property type="entry name" value="INNER MEMBRANE TRANSPORT PROTEIN YAJR"/>
    <property type="match status" value="1"/>
</dbReference>
<dbReference type="Proteomes" id="UP001620645">
    <property type="component" value="Unassembled WGS sequence"/>
</dbReference>
<dbReference type="PROSITE" id="PS50850">
    <property type="entry name" value="MFS"/>
    <property type="match status" value="1"/>
</dbReference>